<reference evidence="7" key="1">
    <citation type="submission" date="2018-08" db="EMBL/GenBank/DDBJ databases">
        <title>Draft genome sequence of azole-resistant Aspergillus thermomutatus (Neosartorya pseudofischeri) strain HMR AF 39, isolated from a human nasal aspirate.</title>
        <authorList>
            <person name="Parent-Michaud M."/>
            <person name="Dufresne P.J."/>
            <person name="Fournier E."/>
            <person name="Martineau C."/>
            <person name="Moreira S."/>
            <person name="Perkins V."/>
            <person name="De Repentigny L."/>
            <person name="Dufresne S.F."/>
        </authorList>
    </citation>
    <scope>NUCLEOTIDE SEQUENCE [LARGE SCALE GENOMIC DNA]</scope>
    <source>
        <strain evidence="7">HMR AF 39</strain>
    </source>
</reference>
<proteinExistence type="predicted"/>
<dbReference type="PANTHER" id="PTHR31069:SF31">
    <property type="entry name" value="MONODICTYPHENONE CLUSTER TRANSCRIPTION FACTOR-RELATED"/>
    <property type="match status" value="1"/>
</dbReference>
<dbReference type="Proteomes" id="UP000215305">
    <property type="component" value="Unassembled WGS sequence"/>
</dbReference>
<dbReference type="PRINTS" id="PR00755">
    <property type="entry name" value="AFLATOXINBRP"/>
</dbReference>
<evidence type="ECO:0000256" key="1">
    <source>
        <dbReference type="ARBA" id="ARBA00023015"/>
    </source>
</evidence>
<comment type="caution">
    <text evidence="7">The sequence shown here is derived from an EMBL/GenBank/DDBJ whole genome shotgun (WGS) entry which is preliminary data.</text>
</comment>
<dbReference type="PROSITE" id="PS00463">
    <property type="entry name" value="ZN2_CY6_FUNGAL_1"/>
    <property type="match status" value="1"/>
</dbReference>
<keyword evidence="3" id="KW-0804">Transcription</keyword>
<organism evidence="7 8">
    <name type="scientific">Aspergillus thermomutatus</name>
    <name type="common">Neosartorya pseudofischeri</name>
    <dbReference type="NCBI Taxonomy" id="41047"/>
    <lineage>
        <taxon>Eukaryota</taxon>
        <taxon>Fungi</taxon>
        <taxon>Dikarya</taxon>
        <taxon>Ascomycota</taxon>
        <taxon>Pezizomycotina</taxon>
        <taxon>Eurotiomycetes</taxon>
        <taxon>Eurotiomycetidae</taxon>
        <taxon>Eurotiales</taxon>
        <taxon>Aspergillaceae</taxon>
        <taxon>Aspergillus</taxon>
        <taxon>Aspergillus subgen. Fumigati</taxon>
    </lineage>
</organism>
<feature type="region of interest" description="Disordered" evidence="5">
    <location>
        <begin position="1"/>
        <end position="21"/>
    </location>
</feature>
<evidence type="ECO:0000259" key="6">
    <source>
        <dbReference type="PROSITE" id="PS50048"/>
    </source>
</evidence>
<feature type="region of interest" description="Disordered" evidence="5">
    <location>
        <begin position="60"/>
        <end position="104"/>
    </location>
</feature>
<gene>
    <name evidence="7" type="ORF">CDV56_102190</name>
</gene>
<dbReference type="EMBL" id="NKHU02000265">
    <property type="protein sequence ID" value="RHZ46025.1"/>
    <property type="molecule type" value="Genomic_DNA"/>
</dbReference>
<dbReference type="VEuPathDB" id="FungiDB:CDV56_102190"/>
<evidence type="ECO:0000256" key="2">
    <source>
        <dbReference type="ARBA" id="ARBA00023125"/>
    </source>
</evidence>
<evidence type="ECO:0000256" key="3">
    <source>
        <dbReference type="ARBA" id="ARBA00023163"/>
    </source>
</evidence>
<evidence type="ECO:0000256" key="4">
    <source>
        <dbReference type="ARBA" id="ARBA00023242"/>
    </source>
</evidence>
<accession>A0A397G4X0</accession>
<feature type="region of interest" description="Disordered" evidence="5">
    <location>
        <begin position="198"/>
        <end position="219"/>
    </location>
</feature>
<dbReference type="GO" id="GO:0000981">
    <property type="term" value="F:DNA-binding transcription factor activity, RNA polymerase II-specific"/>
    <property type="evidence" value="ECO:0007669"/>
    <property type="project" value="InterPro"/>
</dbReference>
<sequence length="412" mass="44515">MLGPGMSRSPHGQHDGKPGRLRAACTSCHAAKVRCSGEKTGCVRCRTLGHDCIYLESRVGKTRGRRKRSAGERQESAPDPASKSNSPARDDPREGVTASPASPAISVDTGDFLHHDLWDIPQPIFDSNILGTEGGMHDMELLQEYTIADMGRSTTNPVAKELGPELGTSLDRQLDSAIDASEASHSFTPLVQSPSWRLEDRSGASSCDGGPQKIIPRDGPYRPYGRQGHAAAPTCKGVILAAAEILEQLEAKVRGGLTAIDEVLRVNKAATQAIGELMNRRDYACSVGASIVMLAAAQHAVHLFETACEELYPALLQNRWSTAPDIAGKPSHPHAPALSYAPGIGFGSFLLDPQEQASLSARIISTELRRSLQMLRSLSSPPRPDHISFSLNSWTQNLEKRMQYLISMVENI</sequence>
<keyword evidence="1" id="KW-0805">Transcription regulation</keyword>
<dbReference type="SUPFAM" id="SSF57701">
    <property type="entry name" value="Zn2/Cys6 DNA-binding domain"/>
    <property type="match status" value="1"/>
</dbReference>
<keyword evidence="2" id="KW-0238">DNA-binding</keyword>
<dbReference type="PANTHER" id="PTHR31069">
    <property type="entry name" value="OLEATE-ACTIVATED TRANSCRIPTION FACTOR 1-RELATED"/>
    <property type="match status" value="1"/>
</dbReference>
<keyword evidence="8" id="KW-1185">Reference proteome</keyword>
<dbReference type="GeneID" id="38124164"/>
<dbReference type="Gene3D" id="4.10.240.10">
    <property type="entry name" value="Zn(2)-C6 fungal-type DNA-binding domain"/>
    <property type="match status" value="1"/>
</dbReference>
<dbReference type="RefSeq" id="XP_026610968.1">
    <property type="nucleotide sequence ID" value="XM_026755809.1"/>
</dbReference>
<dbReference type="InterPro" id="IPR036864">
    <property type="entry name" value="Zn2-C6_fun-type_DNA-bd_sf"/>
</dbReference>
<dbReference type="SMART" id="SM00066">
    <property type="entry name" value="GAL4"/>
    <property type="match status" value="1"/>
</dbReference>
<dbReference type="GO" id="GO:0003677">
    <property type="term" value="F:DNA binding"/>
    <property type="evidence" value="ECO:0007669"/>
    <property type="project" value="UniProtKB-KW"/>
</dbReference>
<dbReference type="GO" id="GO:0008270">
    <property type="term" value="F:zinc ion binding"/>
    <property type="evidence" value="ECO:0007669"/>
    <property type="project" value="InterPro"/>
</dbReference>
<dbReference type="InterPro" id="IPR001138">
    <property type="entry name" value="Zn2Cys6_DnaBD"/>
</dbReference>
<dbReference type="Pfam" id="PF00172">
    <property type="entry name" value="Zn_clus"/>
    <property type="match status" value="1"/>
</dbReference>
<dbReference type="OrthoDB" id="2740448at2759"/>
<dbReference type="STRING" id="41047.A0A397G4X0"/>
<evidence type="ECO:0000313" key="7">
    <source>
        <dbReference type="EMBL" id="RHZ46025.1"/>
    </source>
</evidence>
<protein>
    <recommendedName>
        <fullName evidence="6">Zn(2)-C6 fungal-type domain-containing protein</fullName>
    </recommendedName>
</protein>
<name>A0A397G4X0_ASPTH</name>
<evidence type="ECO:0000256" key="5">
    <source>
        <dbReference type="SAM" id="MobiDB-lite"/>
    </source>
</evidence>
<feature type="domain" description="Zn(2)-C6 fungal-type" evidence="6">
    <location>
        <begin position="24"/>
        <end position="54"/>
    </location>
</feature>
<dbReference type="AlphaFoldDB" id="A0A397G4X0"/>
<keyword evidence="4" id="KW-0539">Nucleus</keyword>
<evidence type="ECO:0000313" key="8">
    <source>
        <dbReference type="Proteomes" id="UP000215305"/>
    </source>
</evidence>
<dbReference type="InterPro" id="IPR050675">
    <property type="entry name" value="OAF3"/>
</dbReference>
<dbReference type="CDD" id="cd00067">
    <property type="entry name" value="GAL4"/>
    <property type="match status" value="1"/>
</dbReference>
<dbReference type="PROSITE" id="PS50048">
    <property type="entry name" value="ZN2_CY6_FUNGAL_2"/>
    <property type="match status" value="1"/>
</dbReference>